<sequence>MAVTSTPIFAQTPYVKSLTLAAQTACTTRAPTATASLAAANITAFVPVSTNGLRIDSIQVNNVGTGITTANAAQLVGIWLWDATTAYLIAEIAVTAVTPSTTAAAFTTTYTFPQPLNLPAAFALYASTTVTTTAAGTALQVTAYGGAY</sequence>
<name>A0A6J7XCC8_9CAUD</name>
<evidence type="ECO:0000313" key="1">
    <source>
        <dbReference type="EMBL" id="CAB5228717.1"/>
    </source>
</evidence>
<organism evidence="1">
    <name type="scientific">uncultured Caudovirales phage</name>
    <dbReference type="NCBI Taxonomy" id="2100421"/>
    <lineage>
        <taxon>Viruses</taxon>
        <taxon>Duplodnaviria</taxon>
        <taxon>Heunggongvirae</taxon>
        <taxon>Uroviricota</taxon>
        <taxon>Caudoviricetes</taxon>
        <taxon>Peduoviridae</taxon>
        <taxon>Maltschvirus</taxon>
        <taxon>Maltschvirus maltsch</taxon>
    </lineage>
</organism>
<accession>A0A6J7XCC8</accession>
<reference evidence="1" key="1">
    <citation type="submission" date="2020-05" db="EMBL/GenBank/DDBJ databases">
        <authorList>
            <person name="Chiriac C."/>
            <person name="Salcher M."/>
            <person name="Ghai R."/>
            <person name="Kavagutti S V."/>
        </authorList>
    </citation>
    <scope>NUCLEOTIDE SEQUENCE</scope>
</reference>
<dbReference type="EMBL" id="LR798389">
    <property type="protein sequence ID" value="CAB5228717.1"/>
    <property type="molecule type" value="Genomic_DNA"/>
</dbReference>
<gene>
    <name evidence="1" type="ORF">UFOVP1545_19</name>
</gene>
<protein>
    <submittedName>
        <fullName evidence="1">Uncharacterized protein</fullName>
    </submittedName>
</protein>
<proteinExistence type="predicted"/>